<evidence type="ECO:0000313" key="6">
    <source>
        <dbReference type="Proteomes" id="UP000293568"/>
    </source>
</evidence>
<evidence type="ECO:0000256" key="1">
    <source>
        <dbReference type="ARBA" id="ARBA00023015"/>
    </source>
</evidence>
<dbReference type="KEGG" id="pprt:ET464_11065"/>
<dbReference type="EMBL" id="CP035492">
    <property type="protein sequence ID" value="QAY66853.1"/>
    <property type="molecule type" value="Genomic_DNA"/>
</dbReference>
<proteinExistence type="predicted"/>
<evidence type="ECO:0000256" key="2">
    <source>
        <dbReference type="ARBA" id="ARBA00023125"/>
    </source>
</evidence>
<dbReference type="Proteomes" id="UP000293568">
    <property type="component" value="Chromosome"/>
</dbReference>
<dbReference type="AlphaFoldDB" id="A0A4P6EXA1"/>
<dbReference type="PANTHER" id="PTHR30146">
    <property type="entry name" value="LACI-RELATED TRANSCRIPTIONAL REPRESSOR"/>
    <property type="match status" value="1"/>
</dbReference>
<dbReference type="Pfam" id="PF13377">
    <property type="entry name" value="Peripla_BP_3"/>
    <property type="match status" value="1"/>
</dbReference>
<dbReference type="GO" id="GO:0000976">
    <property type="term" value="F:transcription cis-regulatory region binding"/>
    <property type="evidence" value="ECO:0007669"/>
    <property type="project" value="TreeGrafter"/>
</dbReference>
<evidence type="ECO:0000313" key="5">
    <source>
        <dbReference type="EMBL" id="QAY66853.1"/>
    </source>
</evidence>
<sequence length="137" mass="14644">MERLGRFEPELLQTGDWGPDGGYRLMQRLLQQANPPTACFAGSDPMAIGALRALHEAGVPVPDGMALAGFDDIELAAFAQPSLTTVKVYAEQLGRTAVQLLAERLEGREAAMHVMLDPVLVVRESSGAPSKSADGRQ</sequence>
<gene>
    <name evidence="5" type="ORF">ET464_11065</name>
</gene>
<keyword evidence="2" id="KW-0238">DNA-binding</keyword>
<dbReference type="GO" id="GO:0003700">
    <property type="term" value="F:DNA-binding transcription factor activity"/>
    <property type="evidence" value="ECO:0007669"/>
    <property type="project" value="TreeGrafter"/>
</dbReference>
<dbReference type="OrthoDB" id="43195at2"/>
<keyword evidence="6" id="KW-1185">Reference proteome</keyword>
<dbReference type="Gene3D" id="3.40.50.2300">
    <property type="match status" value="1"/>
</dbReference>
<keyword evidence="3" id="KW-0804">Transcription</keyword>
<dbReference type="InterPro" id="IPR046335">
    <property type="entry name" value="LacI/GalR-like_sensor"/>
</dbReference>
<name>A0A4P6EXA1_9BACL</name>
<keyword evidence="1" id="KW-0805">Transcription regulation</keyword>
<dbReference type="PANTHER" id="PTHR30146:SF109">
    <property type="entry name" value="HTH-TYPE TRANSCRIPTIONAL REGULATOR GALS"/>
    <property type="match status" value="1"/>
</dbReference>
<feature type="domain" description="Transcriptional regulator LacI/GalR-like sensor" evidence="4">
    <location>
        <begin position="14"/>
        <end position="126"/>
    </location>
</feature>
<dbReference type="InterPro" id="IPR028082">
    <property type="entry name" value="Peripla_BP_I"/>
</dbReference>
<accession>A0A4P6EXA1</accession>
<reference evidence="5 6" key="1">
    <citation type="submission" date="2019-01" db="EMBL/GenBank/DDBJ databases">
        <title>Genome sequencing of strain FW100M-2.</title>
        <authorList>
            <person name="Heo J."/>
            <person name="Kim S.-J."/>
            <person name="Kim J.-S."/>
            <person name="Hong S.-B."/>
            <person name="Kwon S.-W."/>
        </authorList>
    </citation>
    <scope>NUCLEOTIDE SEQUENCE [LARGE SCALE GENOMIC DNA]</scope>
    <source>
        <strain evidence="5 6">FW100M-2</strain>
    </source>
</reference>
<evidence type="ECO:0000259" key="4">
    <source>
        <dbReference type="Pfam" id="PF13377"/>
    </source>
</evidence>
<dbReference type="RefSeq" id="WP_129440853.1">
    <property type="nucleotide sequence ID" value="NZ_CP035492.1"/>
</dbReference>
<protein>
    <recommendedName>
        <fullName evidence="4">Transcriptional regulator LacI/GalR-like sensor domain-containing protein</fullName>
    </recommendedName>
</protein>
<dbReference type="SUPFAM" id="SSF53822">
    <property type="entry name" value="Periplasmic binding protein-like I"/>
    <property type="match status" value="1"/>
</dbReference>
<evidence type="ECO:0000256" key="3">
    <source>
        <dbReference type="ARBA" id="ARBA00023163"/>
    </source>
</evidence>
<organism evidence="5 6">
    <name type="scientific">Paenibacillus protaetiae</name>
    <dbReference type="NCBI Taxonomy" id="2509456"/>
    <lineage>
        <taxon>Bacteria</taxon>
        <taxon>Bacillati</taxon>
        <taxon>Bacillota</taxon>
        <taxon>Bacilli</taxon>
        <taxon>Bacillales</taxon>
        <taxon>Paenibacillaceae</taxon>
        <taxon>Paenibacillus</taxon>
    </lineage>
</organism>